<evidence type="ECO:0000256" key="4">
    <source>
        <dbReference type="ARBA" id="ARBA00022490"/>
    </source>
</evidence>
<dbReference type="GO" id="GO:0005524">
    <property type="term" value="F:ATP binding"/>
    <property type="evidence" value="ECO:0007669"/>
    <property type="project" value="UniProtKB-UniRule"/>
</dbReference>
<evidence type="ECO:0000256" key="2">
    <source>
        <dbReference type="ARBA" id="ARBA00008016"/>
    </source>
</evidence>
<dbReference type="InterPro" id="IPR003395">
    <property type="entry name" value="RecF/RecN/SMC_N"/>
</dbReference>
<evidence type="ECO:0000256" key="9">
    <source>
        <dbReference type="HAMAP-Rule" id="MF_00365"/>
    </source>
</evidence>
<keyword evidence="4 9" id="KW-0963">Cytoplasm</keyword>
<dbReference type="PROSITE" id="PS00617">
    <property type="entry name" value="RECF_1"/>
    <property type="match status" value="1"/>
</dbReference>
<proteinExistence type="inferred from homology"/>
<evidence type="ECO:0000256" key="6">
    <source>
        <dbReference type="ARBA" id="ARBA00022741"/>
    </source>
</evidence>
<dbReference type="GO" id="GO:0005737">
    <property type="term" value="C:cytoplasm"/>
    <property type="evidence" value="ECO:0007669"/>
    <property type="project" value="UniProtKB-SubCell"/>
</dbReference>
<dbReference type="Proteomes" id="UP000030185">
    <property type="component" value="Unassembled WGS sequence"/>
</dbReference>
<dbReference type="PANTHER" id="PTHR32182">
    <property type="entry name" value="DNA REPLICATION AND REPAIR PROTEIN RECF"/>
    <property type="match status" value="1"/>
</dbReference>
<dbReference type="GO" id="GO:0006302">
    <property type="term" value="P:double-strand break repair"/>
    <property type="evidence" value="ECO:0007669"/>
    <property type="project" value="TreeGrafter"/>
</dbReference>
<dbReference type="InterPro" id="IPR027417">
    <property type="entry name" value="P-loop_NTPase"/>
</dbReference>
<feature type="binding site" evidence="9">
    <location>
        <begin position="30"/>
        <end position="37"/>
    </location>
    <ligand>
        <name>ATP</name>
        <dbReference type="ChEBI" id="CHEBI:30616"/>
    </ligand>
</feature>
<dbReference type="OrthoDB" id="9803889at2"/>
<dbReference type="InterPro" id="IPR018078">
    <property type="entry name" value="DNA-binding_RecF_CS"/>
</dbReference>
<keyword evidence="5 9" id="KW-0235">DNA replication</keyword>
<evidence type="ECO:0000256" key="7">
    <source>
        <dbReference type="ARBA" id="ARBA00022840"/>
    </source>
</evidence>
<keyword evidence="9 10" id="KW-0742">SOS response</keyword>
<keyword evidence="6 9" id="KW-0547">Nucleotide-binding</keyword>
<keyword evidence="8 9" id="KW-0238">DNA-binding</keyword>
<dbReference type="EMBL" id="BBLT01000003">
    <property type="protein sequence ID" value="GAL84649.1"/>
    <property type="molecule type" value="Genomic_DNA"/>
</dbReference>
<keyword evidence="7 9" id="KW-0067">ATP-binding</keyword>
<dbReference type="PROSITE" id="PS00618">
    <property type="entry name" value="RECF_2"/>
    <property type="match status" value="1"/>
</dbReference>
<name>A0A098LDW5_9BACT</name>
<keyword evidence="13" id="KW-1185">Reference proteome</keyword>
<dbReference type="STRING" id="153721.MYP_1877"/>
<accession>A0A098LDW5</accession>
<dbReference type="GO" id="GO:0000731">
    <property type="term" value="P:DNA synthesis involved in DNA repair"/>
    <property type="evidence" value="ECO:0007669"/>
    <property type="project" value="TreeGrafter"/>
</dbReference>
<dbReference type="AlphaFoldDB" id="A0A098LDW5"/>
<evidence type="ECO:0000256" key="10">
    <source>
        <dbReference type="RuleBase" id="RU000578"/>
    </source>
</evidence>
<dbReference type="Pfam" id="PF02463">
    <property type="entry name" value="SMC_N"/>
    <property type="match status" value="1"/>
</dbReference>
<reference evidence="12 13" key="1">
    <citation type="submission" date="2014-09" db="EMBL/GenBank/DDBJ databases">
        <title>Sporocytophaga myxococcoides PG-01 genome sequencing.</title>
        <authorList>
            <person name="Liu L."/>
            <person name="Gao P.J."/>
            <person name="Chen G.J."/>
            <person name="Wang L.S."/>
        </authorList>
    </citation>
    <scope>NUCLEOTIDE SEQUENCE [LARGE SCALE GENOMIC DNA]</scope>
    <source>
        <strain evidence="12 13">PG-01</strain>
    </source>
</reference>
<dbReference type="SUPFAM" id="SSF52540">
    <property type="entry name" value="P-loop containing nucleoside triphosphate hydrolases"/>
    <property type="match status" value="1"/>
</dbReference>
<keyword evidence="9 10" id="KW-0227">DNA damage</keyword>
<comment type="function">
    <text evidence="9 10">The RecF protein is involved in DNA metabolism; it is required for DNA replication and normal SOS inducibility. RecF binds preferentially to single-stranded, linear DNA. It also seems to bind ATP.</text>
</comment>
<keyword evidence="9 10" id="KW-0234">DNA repair</keyword>
<dbReference type="NCBIfam" id="TIGR00611">
    <property type="entry name" value="recf"/>
    <property type="match status" value="1"/>
</dbReference>
<gene>
    <name evidence="9" type="primary">recF</name>
    <name evidence="12" type="ORF">MYP_1877</name>
</gene>
<comment type="subcellular location">
    <subcellularLocation>
        <location evidence="1 9 10">Cytoplasm</location>
    </subcellularLocation>
</comment>
<dbReference type="eggNOG" id="COG1195">
    <property type="taxonomic scope" value="Bacteria"/>
</dbReference>
<dbReference type="GO" id="GO:0006260">
    <property type="term" value="P:DNA replication"/>
    <property type="evidence" value="ECO:0007669"/>
    <property type="project" value="UniProtKB-UniRule"/>
</dbReference>
<evidence type="ECO:0000256" key="1">
    <source>
        <dbReference type="ARBA" id="ARBA00004496"/>
    </source>
</evidence>
<dbReference type="PANTHER" id="PTHR32182:SF0">
    <property type="entry name" value="DNA REPLICATION AND REPAIR PROTEIN RECF"/>
    <property type="match status" value="1"/>
</dbReference>
<dbReference type="RefSeq" id="WP_045461857.1">
    <property type="nucleotide sequence ID" value="NZ_BBLT01000003.1"/>
</dbReference>
<evidence type="ECO:0000313" key="13">
    <source>
        <dbReference type="Proteomes" id="UP000030185"/>
    </source>
</evidence>
<organism evidence="12 13">
    <name type="scientific">Sporocytophaga myxococcoides</name>
    <dbReference type="NCBI Taxonomy" id="153721"/>
    <lineage>
        <taxon>Bacteria</taxon>
        <taxon>Pseudomonadati</taxon>
        <taxon>Bacteroidota</taxon>
        <taxon>Cytophagia</taxon>
        <taxon>Cytophagales</taxon>
        <taxon>Cytophagaceae</taxon>
        <taxon>Sporocytophaga</taxon>
    </lineage>
</organism>
<dbReference type="InterPro" id="IPR042174">
    <property type="entry name" value="RecF_2"/>
</dbReference>
<evidence type="ECO:0000313" key="12">
    <source>
        <dbReference type="EMBL" id="GAL84649.1"/>
    </source>
</evidence>
<dbReference type="Gene3D" id="1.20.1050.90">
    <property type="entry name" value="RecF/RecN/SMC, N-terminal domain"/>
    <property type="match status" value="1"/>
</dbReference>
<evidence type="ECO:0000256" key="8">
    <source>
        <dbReference type="ARBA" id="ARBA00023125"/>
    </source>
</evidence>
<protein>
    <recommendedName>
        <fullName evidence="3 9">DNA replication and repair protein RecF</fullName>
    </recommendedName>
</protein>
<comment type="similarity">
    <text evidence="2 9 10">Belongs to the RecF family.</text>
</comment>
<evidence type="ECO:0000259" key="11">
    <source>
        <dbReference type="Pfam" id="PF02463"/>
    </source>
</evidence>
<dbReference type="GO" id="GO:0003697">
    <property type="term" value="F:single-stranded DNA binding"/>
    <property type="evidence" value="ECO:0007669"/>
    <property type="project" value="UniProtKB-UniRule"/>
</dbReference>
<feature type="domain" description="RecF/RecN/SMC N-terminal" evidence="11">
    <location>
        <begin position="3"/>
        <end position="61"/>
    </location>
</feature>
<sequence>MRIKNLNLLNFKNYEEESLEFSDGVNILTGNNGSGKTNLLDAIHFLSMSKSAFHSSDNQSLKRGESFFSVFGTFNKNNTDYLISTLFQAGKKIFQADKKNYDKITDHIGRFPLILVTPYDTDLIREGSEERRKFFDSLFSQIDKNYLLSLIRYNHFLKQRNSLLKQFAEKRYTDFDLLESYDEPILEEGFKIFSWRKNLIKEFLPLFNNTYDLLTHRKENVSLTHQSDVADPEFKITYKNAIQKDLILERTTKGIHKDDYQFLIEGQSIKSTGSQGQQKSYVLALKLASYHLLSKYSHTKPLLLLDDIFDKLDEERIISLLKMIDGDDFGQILITEAKLERSMEYFKNIKKQIRIFNISKGKILSIQNV</sequence>
<dbReference type="InterPro" id="IPR001238">
    <property type="entry name" value="DNA-binding_RecF"/>
</dbReference>
<dbReference type="GO" id="GO:0009432">
    <property type="term" value="P:SOS response"/>
    <property type="evidence" value="ECO:0007669"/>
    <property type="project" value="UniProtKB-UniRule"/>
</dbReference>
<evidence type="ECO:0000256" key="3">
    <source>
        <dbReference type="ARBA" id="ARBA00020170"/>
    </source>
</evidence>
<dbReference type="HAMAP" id="MF_00365">
    <property type="entry name" value="RecF"/>
    <property type="match status" value="1"/>
</dbReference>
<comment type="caution">
    <text evidence="12">The sequence shown here is derived from an EMBL/GenBank/DDBJ whole genome shotgun (WGS) entry which is preliminary data.</text>
</comment>
<dbReference type="Gene3D" id="3.40.50.300">
    <property type="entry name" value="P-loop containing nucleotide triphosphate hydrolases"/>
    <property type="match status" value="1"/>
</dbReference>
<evidence type="ECO:0000256" key="5">
    <source>
        <dbReference type="ARBA" id="ARBA00022705"/>
    </source>
</evidence>